<protein>
    <submittedName>
        <fullName evidence="1">Uncharacterized protein</fullName>
    </submittedName>
</protein>
<comment type="caution">
    <text evidence="1">The sequence shown here is derived from an EMBL/GenBank/DDBJ whole genome shotgun (WGS) entry which is preliminary data.</text>
</comment>
<reference evidence="1 2" key="1">
    <citation type="submission" date="2016-03" db="EMBL/GenBank/DDBJ databases">
        <title>EvidentialGene: Evidence-directed Construction of Genes on Genomes.</title>
        <authorList>
            <person name="Gilbert D.G."/>
            <person name="Choi J.-H."/>
            <person name="Mockaitis K."/>
            <person name="Colbourne J."/>
            <person name="Pfrender M."/>
        </authorList>
    </citation>
    <scope>NUCLEOTIDE SEQUENCE [LARGE SCALE GENOMIC DNA]</scope>
    <source>
        <strain evidence="1 2">Xinb3</strain>
        <tissue evidence="1">Complete organism</tissue>
    </source>
</reference>
<sequence>MVLFISAALQCAKIDREKNLLIMPICTMPASLSNLEMTYEQTTQY</sequence>
<organism evidence="1 2">
    <name type="scientific">Daphnia magna</name>
    <dbReference type="NCBI Taxonomy" id="35525"/>
    <lineage>
        <taxon>Eukaryota</taxon>
        <taxon>Metazoa</taxon>
        <taxon>Ecdysozoa</taxon>
        <taxon>Arthropoda</taxon>
        <taxon>Crustacea</taxon>
        <taxon>Branchiopoda</taxon>
        <taxon>Diplostraca</taxon>
        <taxon>Cladocera</taxon>
        <taxon>Anomopoda</taxon>
        <taxon>Daphniidae</taxon>
        <taxon>Daphnia</taxon>
    </lineage>
</organism>
<accession>A0A165A157</accession>
<proteinExistence type="predicted"/>
<evidence type="ECO:0000313" key="2">
    <source>
        <dbReference type="Proteomes" id="UP000076858"/>
    </source>
</evidence>
<evidence type="ECO:0000313" key="1">
    <source>
        <dbReference type="EMBL" id="KZS17065.1"/>
    </source>
</evidence>
<dbReference type="EMBL" id="LRGB01000670">
    <property type="protein sequence ID" value="KZS17065.1"/>
    <property type="molecule type" value="Genomic_DNA"/>
</dbReference>
<dbReference type="AlphaFoldDB" id="A0A165A157"/>
<name>A0A165A157_9CRUS</name>
<gene>
    <name evidence="1" type="ORF">APZ42_017093</name>
</gene>
<keyword evidence="2" id="KW-1185">Reference proteome</keyword>
<dbReference type="Proteomes" id="UP000076858">
    <property type="component" value="Unassembled WGS sequence"/>
</dbReference>